<dbReference type="InterPro" id="IPR036390">
    <property type="entry name" value="WH_DNA-bd_sf"/>
</dbReference>
<proteinExistence type="predicted"/>
<dbReference type="EMBL" id="CP031194">
    <property type="protein sequence ID" value="AXG81836.1"/>
    <property type="molecule type" value="Genomic_DNA"/>
</dbReference>
<keyword evidence="7" id="KW-1185">Reference proteome</keyword>
<dbReference type="RefSeq" id="WP_114664377.1">
    <property type="nucleotide sequence ID" value="NZ_CP031194.1"/>
</dbReference>
<dbReference type="PROSITE" id="PS51078">
    <property type="entry name" value="ICLR_ED"/>
    <property type="match status" value="1"/>
</dbReference>
<keyword evidence="2" id="KW-0238">DNA-binding</keyword>
<dbReference type="OrthoDB" id="4924204at2"/>
<evidence type="ECO:0000256" key="1">
    <source>
        <dbReference type="ARBA" id="ARBA00023015"/>
    </source>
</evidence>
<sequence length="260" mass="28270">MTTDSSLKRGLAVLRLFAQHPPRDPRGHTAAEVAALLGRERSQVSRILRSLEAARFLRRDSASLRYSVAWELYARAQQITEARLRRDGRTALEGVAADTGECAYLGVLRGASSVTILESMPPSLSSFVSWVGRGYPAYCSDAGQALLFDADRAEVAAVLSRTAFVRHGPNTPADMDDFLARLDAARARGYSVVDQEAEPGLYSLAAPVRDFRGEIVAAVQVVGPRRRLEPATAACADSVVRWSDWLTAALRSTEHAAEQD</sequence>
<evidence type="ECO:0000256" key="2">
    <source>
        <dbReference type="ARBA" id="ARBA00023125"/>
    </source>
</evidence>
<dbReference type="InterPro" id="IPR036388">
    <property type="entry name" value="WH-like_DNA-bd_sf"/>
</dbReference>
<evidence type="ECO:0000259" key="5">
    <source>
        <dbReference type="PROSITE" id="PS51078"/>
    </source>
</evidence>
<feature type="domain" description="HTH iclR-type" evidence="4">
    <location>
        <begin position="4"/>
        <end position="70"/>
    </location>
</feature>
<dbReference type="Proteomes" id="UP000253868">
    <property type="component" value="Chromosome"/>
</dbReference>
<dbReference type="PANTHER" id="PTHR30136">
    <property type="entry name" value="HELIX-TURN-HELIX TRANSCRIPTIONAL REGULATOR, ICLR FAMILY"/>
    <property type="match status" value="1"/>
</dbReference>
<dbReference type="GO" id="GO:0045892">
    <property type="term" value="P:negative regulation of DNA-templated transcription"/>
    <property type="evidence" value="ECO:0007669"/>
    <property type="project" value="TreeGrafter"/>
</dbReference>
<evidence type="ECO:0000313" key="7">
    <source>
        <dbReference type="Proteomes" id="UP000253868"/>
    </source>
</evidence>
<dbReference type="GO" id="GO:0003677">
    <property type="term" value="F:DNA binding"/>
    <property type="evidence" value="ECO:0007669"/>
    <property type="project" value="UniProtKB-KW"/>
</dbReference>
<dbReference type="Pfam" id="PF01614">
    <property type="entry name" value="IclR_C"/>
    <property type="match status" value="1"/>
</dbReference>
<reference evidence="7" key="1">
    <citation type="submission" date="2018-07" db="EMBL/GenBank/DDBJ databases">
        <authorList>
            <person name="Zhao J."/>
        </authorList>
    </citation>
    <scope>NUCLEOTIDE SEQUENCE [LARGE SCALE GENOMIC DNA]</scope>
    <source>
        <strain evidence="7">GSSD-12</strain>
    </source>
</reference>
<dbReference type="GO" id="GO:0003700">
    <property type="term" value="F:DNA-binding transcription factor activity"/>
    <property type="evidence" value="ECO:0007669"/>
    <property type="project" value="TreeGrafter"/>
</dbReference>
<keyword evidence="1" id="KW-0805">Transcription regulation</keyword>
<evidence type="ECO:0000259" key="4">
    <source>
        <dbReference type="PROSITE" id="PS51077"/>
    </source>
</evidence>
<gene>
    <name evidence="6" type="ORF">DVK44_33520</name>
</gene>
<dbReference type="InterPro" id="IPR029016">
    <property type="entry name" value="GAF-like_dom_sf"/>
</dbReference>
<dbReference type="Gene3D" id="3.30.450.40">
    <property type="match status" value="1"/>
</dbReference>
<evidence type="ECO:0000313" key="6">
    <source>
        <dbReference type="EMBL" id="AXG81836.1"/>
    </source>
</evidence>
<evidence type="ECO:0000256" key="3">
    <source>
        <dbReference type="ARBA" id="ARBA00023163"/>
    </source>
</evidence>
<dbReference type="AlphaFoldDB" id="A0A345HYR2"/>
<dbReference type="InterPro" id="IPR050707">
    <property type="entry name" value="HTH_MetabolicPath_Reg"/>
</dbReference>
<protein>
    <submittedName>
        <fullName evidence="6">IclR family transcriptional regulator</fullName>
    </submittedName>
</protein>
<dbReference type="InterPro" id="IPR005471">
    <property type="entry name" value="Tscrpt_reg_IclR_N"/>
</dbReference>
<dbReference type="PANTHER" id="PTHR30136:SF35">
    <property type="entry name" value="HTH-TYPE TRANSCRIPTIONAL REGULATOR RV1719"/>
    <property type="match status" value="1"/>
</dbReference>
<dbReference type="Gene3D" id="1.10.10.10">
    <property type="entry name" value="Winged helix-like DNA-binding domain superfamily/Winged helix DNA-binding domain"/>
    <property type="match status" value="1"/>
</dbReference>
<feature type="domain" description="IclR-ED" evidence="5">
    <location>
        <begin position="71"/>
        <end position="260"/>
    </location>
</feature>
<name>A0A345HYR2_9ACTN</name>
<dbReference type="InterPro" id="IPR014757">
    <property type="entry name" value="Tscrpt_reg_IclR_C"/>
</dbReference>
<dbReference type="SMART" id="SM00346">
    <property type="entry name" value="HTH_ICLR"/>
    <property type="match status" value="1"/>
</dbReference>
<dbReference type="PROSITE" id="PS51077">
    <property type="entry name" value="HTH_ICLR"/>
    <property type="match status" value="1"/>
</dbReference>
<dbReference type="KEGG" id="spad:DVK44_33520"/>
<dbReference type="Pfam" id="PF09339">
    <property type="entry name" value="HTH_IclR"/>
    <property type="match status" value="1"/>
</dbReference>
<dbReference type="SUPFAM" id="SSF55781">
    <property type="entry name" value="GAF domain-like"/>
    <property type="match status" value="1"/>
</dbReference>
<dbReference type="SUPFAM" id="SSF46785">
    <property type="entry name" value="Winged helix' DNA-binding domain"/>
    <property type="match status" value="1"/>
</dbReference>
<keyword evidence="3" id="KW-0804">Transcription</keyword>
<organism evidence="6 7">
    <name type="scientific">Streptomyces paludis</name>
    <dbReference type="NCBI Taxonomy" id="2282738"/>
    <lineage>
        <taxon>Bacteria</taxon>
        <taxon>Bacillati</taxon>
        <taxon>Actinomycetota</taxon>
        <taxon>Actinomycetes</taxon>
        <taxon>Kitasatosporales</taxon>
        <taxon>Streptomycetaceae</taxon>
        <taxon>Streptomyces</taxon>
    </lineage>
</organism>
<accession>A0A345HYR2</accession>